<dbReference type="AlphaFoldDB" id="A0A3P1SJ23"/>
<dbReference type="FunFam" id="2.60.200.30:FF:000009">
    <property type="entry name" value="Poly(P)/ATP NAD kinase"/>
    <property type="match status" value="1"/>
</dbReference>
<dbReference type="GO" id="GO:0019674">
    <property type="term" value="P:NAD+ metabolic process"/>
    <property type="evidence" value="ECO:0007669"/>
    <property type="project" value="InterPro"/>
</dbReference>
<keyword evidence="8" id="KW-0963">Cytoplasm</keyword>
<evidence type="ECO:0000313" key="10">
    <source>
        <dbReference type="Proteomes" id="UP000267535"/>
    </source>
</evidence>
<comment type="caution">
    <text evidence="9">The sequence shown here is derived from an EMBL/GenBank/DDBJ whole genome shotgun (WGS) entry which is preliminary data.</text>
</comment>
<comment type="function">
    <text evidence="8">Involved in the regulation of the intracellular balance of NAD and NADP, and is a key enzyme in the biosynthesis of NADP. Catalyzes specifically the phosphorylation on 2'-hydroxyl of the adenosine moiety of NAD to yield NADP.</text>
</comment>
<dbReference type="InterPro" id="IPR017438">
    <property type="entry name" value="ATP-NAD_kinase_N"/>
</dbReference>
<feature type="binding site" evidence="8">
    <location>
        <begin position="187"/>
        <end position="192"/>
    </location>
    <ligand>
        <name>NAD(+)</name>
        <dbReference type="ChEBI" id="CHEBI:57540"/>
    </ligand>
</feature>
<evidence type="ECO:0000256" key="7">
    <source>
        <dbReference type="ARBA" id="ARBA00047925"/>
    </source>
</evidence>
<feature type="binding site" evidence="8">
    <location>
        <begin position="72"/>
        <end position="73"/>
    </location>
    <ligand>
        <name>NAD(+)</name>
        <dbReference type="ChEBI" id="CHEBI:57540"/>
    </ligand>
</feature>
<dbReference type="PANTHER" id="PTHR20275">
    <property type="entry name" value="NAD KINASE"/>
    <property type="match status" value="1"/>
</dbReference>
<dbReference type="InterPro" id="IPR016064">
    <property type="entry name" value="NAD/diacylglycerol_kinase_sf"/>
</dbReference>
<dbReference type="GO" id="GO:0006741">
    <property type="term" value="P:NADP+ biosynthetic process"/>
    <property type="evidence" value="ECO:0007669"/>
    <property type="project" value="UniProtKB-UniRule"/>
</dbReference>
<dbReference type="SUPFAM" id="SSF111331">
    <property type="entry name" value="NAD kinase/diacylglycerol kinase-like"/>
    <property type="match status" value="1"/>
</dbReference>
<dbReference type="Pfam" id="PF01513">
    <property type="entry name" value="NAD_kinase"/>
    <property type="match status" value="1"/>
</dbReference>
<keyword evidence="5 8" id="KW-0521">NADP</keyword>
<feature type="binding site" evidence="8">
    <location>
        <position position="174"/>
    </location>
    <ligand>
        <name>NAD(+)</name>
        <dbReference type="ChEBI" id="CHEBI:57540"/>
    </ligand>
</feature>
<evidence type="ECO:0000256" key="6">
    <source>
        <dbReference type="ARBA" id="ARBA00023027"/>
    </source>
</evidence>
<evidence type="ECO:0000256" key="4">
    <source>
        <dbReference type="ARBA" id="ARBA00022840"/>
    </source>
</evidence>
<dbReference type="PANTHER" id="PTHR20275:SF0">
    <property type="entry name" value="NAD KINASE"/>
    <property type="match status" value="1"/>
</dbReference>
<feature type="binding site" evidence="8">
    <location>
        <begin position="146"/>
        <end position="147"/>
    </location>
    <ligand>
        <name>NAD(+)</name>
        <dbReference type="ChEBI" id="CHEBI:57540"/>
    </ligand>
</feature>
<evidence type="ECO:0000256" key="1">
    <source>
        <dbReference type="ARBA" id="ARBA00022679"/>
    </source>
</evidence>
<dbReference type="Gene3D" id="2.60.200.30">
    <property type="entry name" value="Probable inorganic polyphosphate/atp-NAD kinase, domain 2"/>
    <property type="match status" value="1"/>
</dbReference>
<comment type="cofactor">
    <cofactor evidence="8">
        <name>a divalent metal cation</name>
        <dbReference type="ChEBI" id="CHEBI:60240"/>
    </cofactor>
</comment>
<dbReference type="NCBIfam" id="NF002306">
    <property type="entry name" value="PRK01231.1"/>
    <property type="match status" value="1"/>
</dbReference>
<dbReference type="Gene3D" id="3.40.50.10330">
    <property type="entry name" value="Probable inorganic polyphosphate/atp-NAD kinase, domain 1"/>
    <property type="match status" value="1"/>
</dbReference>
<keyword evidence="4 8" id="KW-0067">ATP-binding</keyword>
<gene>
    <name evidence="8" type="primary">nadK</name>
    <name evidence="9" type="ORF">EHS89_20225</name>
</gene>
<dbReference type="RefSeq" id="WP_124927988.1">
    <property type="nucleotide sequence ID" value="NZ_BMOH01000001.1"/>
</dbReference>
<dbReference type="OrthoDB" id="9774737at2"/>
<comment type="catalytic activity">
    <reaction evidence="7 8">
        <text>NAD(+) + ATP = ADP + NADP(+) + H(+)</text>
        <dbReference type="Rhea" id="RHEA:18629"/>
        <dbReference type="ChEBI" id="CHEBI:15378"/>
        <dbReference type="ChEBI" id="CHEBI:30616"/>
        <dbReference type="ChEBI" id="CHEBI:57540"/>
        <dbReference type="ChEBI" id="CHEBI:58349"/>
        <dbReference type="ChEBI" id="CHEBI:456216"/>
        <dbReference type="EC" id="2.7.1.23"/>
    </reaction>
</comment>
<organism evidence="9 10">
    <name type="scientific">Amphritea balenae</name>
    <dbReference type="NCBI Taxonomy" id="452629"/>
    <lineage>
        <taxon>Bacteria</taxon>
        <taxon>Pseudomonadati</taxon>
        <taxon>Pseudomonadota</taxon>
        <taxon>Gammaproteobacteria</taxon>
        <taxon>Oceanospirillales</taxon>
        <taxon>Oceanospirillaceae</taxon>
        <taxon>Amphritea</taxon>
    </lineage>
</organism>
<keyword evidence="2 8" id="KW-0547">Nucleotide-binding</keyword>
<accession>A0A3P1SJ23</accession>
<keyword evidence="6 8" id="KW-0520">NAD</keyword>
<feature type="binding site" evidence="8">
    <location>
        <position position="176"/>
    </location>
    <ligand>
        <name>NAD(+)</name>
        <dbReference type="ChEBI" id="CHEBI:57540"/>
    </ligand>
</feature>
<comment type="similarity">
    <text evidence="8">Belongs to the NAD kinase family.</text>
</comment>
<feature type="active site" description="Proton acceptor" evidence="8">
    <location>
        <position position="72"/>
    </location>
</feature>
<evidence type="ECO:0000256" key="5">
    <source>
        <dbReference type="ARBA" id="ARBA00022857"/>
    </source>
</evidence>
<dbReference type="GO" id="GO:0046872">
    <property type="term" value="F:metal ion binding"/>
    <property type="evidence" value="ECO:0007669"/>
    <property type="project" value="UniProtKB-UniRule"/>
</dbReference>
<dbReference type="HAMAP" id="MF_00361">
    <property type="entry name" value="NAD_kinase"/>
    <property type="match status" value="1"/>
</dbReference>
<keyword evidence="10" id="KW-1185">Reference proteome</keyword>
<dbReference type="Pfam" id="PF20143">
    <property type="entry name" value="NAD_kinase_C"/>
    <property type="match status" value="1"/>
</dbReference>
<dbReference type="GO" id="GO:0005524">
    <property type="term" value="F:ATP binding"/>
    <property type="evidence" value="ECO:0007669"/>
    <property type="project" value="UniProtKB-KW"/>
</dbReference>
<protein>
    <recommendedName>
        <fullName evidence="8">NAD kinase</fullName>
        <ecNumber evidence="8">2.7.1.23</ecNumber>
    </recommendedName>
    <alternativeName>
        <fullName evidence="8">ATP-dependent NAD kinase</fullName>
    </alternativeName>
</protein>
<dbReference type="EMBL" id="RQXV01000016">
    <property type="protein sequence ID" value="RRC96879.1"/>
    <property type="molecule type" value="Genomic_DNA"/>
</dbReference>
<feature type="binding site" evidence="8">
    <location>
        <position position="157"/>
    </location>
    <ligand>
        <name>NAD(+)</name>
        <dbReference type="ChEBI" id="CHEBI:57540"/>
    </ligand>
</feature>
<dbReference type="GO" id="GO:0003951">
    <property type="term" value="F:NAD+ kinase activity"/>
    <property type="evidence" value="ECO:0007669"/>
    <property type="project" value="UniProtKB-UniRule"/>
</dbReference>
<reference evidence="9 10" key="1">
    <citation type="submission" date="2018-11" db="EMBL/GenBank/DDBJ databases">
        <title>The draft genome sequence of Amphritea balenae JAMM 1525T.</title>
        <authorList>
            <person name="Fang Z."/>
            <person name="Zhang Y."/>
            <person name="Han X."/>
        </authorList>
    </citation>
    <scope>NUCLEOTIDE SEQUENCE [LARGE SCALE GENOMIC DNA]</scope>
    <source>
        <strain evidence="9 10">JAMM 1525</strain>
    </source>
</reference>
<comment type="subcellular location">
    <subcellularLocation>
        <location evidence="8">Cytoplasm</location>
    </subcellularLocation>
</comment>
<dbReference type="EC" id="2.7.1.23" evidence="8"/>
<evidence type="ECO:0000256" key="3">
    <source>
        <dbReference type="ARBA" id="ARBA00022777"/>
    </source>
</evidence>
<dbReference type="Proteomes" id="UP000267535">
    <property type="component" value="Unassembled WGS sequence"/>
</dbReference>
<dbReference type="GO" id="GO:0051287">
    <property type="term" value="F:NAD binding"/>
    <property type="evidence" value="ECO:0007669"/>
    <property type="project" value="UniProtKB-ARBA"/>
</dbReference>
<comment type="caution">
    <text evidence="8">Lacks conserved residue(s) required for the propagation of feature annotation.</text>
</comment>
<proteinExistence type="inferred from homology"/>
<dbReference type="GO" id="GO:0005737">
    <property type="term" value="C:cytoplasm"/>
    <property type="evidence" value="ECO:0007669"/>
    <property type="project" value="UniProtKB-SubCell"/>
</dbReference>
<dbReference type="InterPro" id="IPR002504">
    <property type="entry name" value="NADK"/>
</dbReference>
<evidence type="ECO:0000256" key="8">
    <source>
        <dbReference type="HAMAP-Rule" id="MF_00361"/>
    </source>
</evidence>
<keyword evidence="3 8" id="KW-0418">Kinase</keyword>
<evidence type="ECO:0000313" key="9">
    <source>
        <dbReference type="EMBL" id="RRC96879.1"/>
    </source>
</evidence>
<sequence>MDNFRNIGLIGRLGSTKVIDTLKNLIRFLDEQGLTPILDERIAGVMPGHRQQTSTQKLMGEICDLVIVVGGDGSLLGAARNLAQSNVPVLGVNRGSLGFLTDISPSEIEQKVAEVLEGKYTVDRRFLIDVVVKRNGEPIGESTGLNECVLHPGKSARMIQFELYIEGQFVYTQRSDGLIVATPTGSTAYALSGGGPIMHPRLDALVLVPMFPHTLSSRPIVVDGNSELKLVISDNNETYPTISCDGQKHINCAPGDTITIHKKPHKLKLLHPLSHNFYQTCREKLGWATKLGD</sequence>
<keyword evidence="1 8" id="KW-0808">Transferase</keyword>
<feature type="binding site" evidence="8">
    <location>
        <position position="247"/>
    </location>
    <ligand>
        <name>NAD(+)</name>
        <dbReference type="ChEBI" id="CHEBI:57540"/>
    </ligand>
</feature>
<name>A0A3P1SJ23_9GAMM</name>
<dbReference type="InterPro" id="IPR017437">
    <property type="entry name" value="ATP-NAD_kinase_PpnK-typ_C"/>
</dbReference>
<evidence type="ECO:0000256" key="2">
    <source>
        <dbReference type="ARBA" id="ARBA00022741"/>
    </source>
</evidence>